<organism evidence="3 4">
    <name type="scientific">Coemansia umbellata</name>
    <dbReference type="NCBI Taxonomy" id="1424467"/>
    <lineage>
        <taxon>Eukaryota</taxon>
        <taxon>Fungi</taxon>
        <taxon>Fungi incertae sedis</taxon>
        <taxon>Zoopagomycota</taxon>
        <taxon>Kickxellomycotina</taxon>
        <taxon>Kickxellomycetes</taxon>
        <taxon>Kickxellales</taxon>
        <taxon>Kickxellaceae</taxon>
        <taxon>Coemansia</taxon>
    </lineage>
</organism>
<evidence type="ECO:0000313" key="3">
    <source>
        <dbReference type="EMBL" id="KAJ1993477.1"/>
    </source>
</evidence>
<name>A0ABQ8PSK1_9FUNG</name>
<keyword evidence="1" id="KW-0175">Coiled coil</keyword>
<feature type="coiled-coil region" evidence="1">
    <location>
        <begin position="32"/>
        <end position="62"/>
    </location>
</feature>
<dbReference type="Proteomes" id="UP001151295">
    <property type="component" value="Unassembled WGS sequence"/>
</dbReference>
<feature type="compositionally biased region" description="Polar residues" evidence="2">
    <location>
        <begin position="11"/>
        <end position="25"/>
    </location>
</feature>
<evidence type="ECO:0000313" key="4">
    <source>
        <dbReference type="Proteomes" id="UP001151295"/>
    </source>
</evidence>
<evidence type="ECO:0000256" key="1">
    <source>
        <dbReference type="SAM" id="Coils"/>
    </source>
</evidence>
<keyword evidence="4" id="KW-1185">Reference proteome</keyword>
<proteinExistence type="predicted"/>
<gene>
    <name evidence="3" type="ORF">EDC05_002103</name>
</gene>
<comment type="caution">
    <text evidence="3">The sequence shown here is derived from an EMBL/GenBank/DDBJ whole genome shotgun (WGS) entry which is preliminary data.</text>
</comment>
<evidence type="ECO:0000256" key="2">
    <source>
        <dbReference type="SAM" id="MobiDB-lite"/>
    </source>
</evidence>
<reference evidence="3" key="1">
    <citation type="submission" date="2022-07" db="EMBL/GenBank/DDBJ databases">
        <title>Phylogenomic reconstructions and comparative analyses of Kickxellomycotina fungi.</title>
        <authorList>
            <person name="Reynolds N.K."/>
            <person name="Stajich J.E."/>
            <person name="Barry K."/>
            <person name="Grigoriev I.V."/>
            <person name="Crous P."/>
            <person name="Smith M.E."/>
        </authorList>
    </citation>
    <scope>NUCLEOTIDE SEQUENCE</scope>
    <source>
        <strain evidence="3">BCRC 34882</strain>
    </source>
</reference>
<protein>
    <submittedName>
        <fullName evidence="3">Uncharacterized protein</fullName>
    </submittedName>
</protein>
<feature type="region of interest" description="Disordered" evidence="2">
    <location>
        <begin position="1"/>
        <end position="26"/>
    </location>
</feature>
<dbReference type="EMBL" id="JANBQD010000018">
    <property type="protein sequence ID" value="KAJ1993477.1"/>
    <property type="molecule type" value="Genomic_DNA"/>
</dbReference>
<sequence>MAQEAGKEPQSGVQGLQETADNKSTADILAELRQKVATYRRLEAEISKLQQEETTLENYVANLMASAH</sequence>
<accession>A0ABQ8PSK1</accession>